<dbReference type="EMBL" id="CP027666">
    <property type="protein sequence ID" value="AVO34302.1"/>
    <property type="molecule type" value="Genomic_DNA"/>
</dbReference>
<dbReference type="RefSeq" id="WP_106702856.1">
    <property type="nucleotide sequence ID" value="NZ_CP027666.1"/>
</dbReference>
<reference evidence="1 2" key="1">
    <citation type="submission" date="2018-03" db="EMBL/GenBank/DDBJ databases">
        <title>Genome sequencing of Ottowia sp.</title>
        <authorList>
            <person name="Kim S.-J."/>
            <person name="Heo J."/>
            <person name="Kwon S.-W."/>
        </authorList>
    </citation>
    <scope>NUCLEOTIDE SEQUENCE [LARGE SCALE GENOMIC DNA]</scope>
    <source>
        <strain evidence="1 2">KADR8-3</strain>
    </source>
</reference>
<evidence type="ECO:0000313" key="1">
    <source>
        <dbReference type="EMBL" id="AVO34302.1"/>
    </source>
</evidence>
<dbReference type="AlphaFoldDB" id="A0A2S0MEI2"/>
<evidence type="ECO:0000313" key="2">
    <source>
        <dbReference type="Proteomes" id="UP000239709"/>
    </source>
</evidence>
<gene>
    <name evidence="1" type="ORF">C6570_08710</name>
</gene>
<accession>A0A2S0MEI2</accession>
<dbReference type="NCBIfam" id="NF033727">
    <property type="entry name" value="chaperon_ArsD"/>
    <property type="match status" value="1"/>
</dbReference>
<dbReference type="GO" id="GO:0003677">
    <property type="term" value="F:DNA binding"/>
    <property type="evidence" value="ECO:0007669"/>
    <property type="project" value="InterPro"/>
</dbReference>
<keyword evidence="2" id="KW-1185">Reference proteome</keyword>
<dbReference type="OrthoDB" id="9801358at2"/>
<dbReference type="KEGG" id="otk:C6570_08710"/>
<dbReference type="Pfam" id="PF06953">
    <property type="entry name" value="ArsD"/>
    <property type="match status" value="1"/>
</dbReference>
<sequence>MTASARIQIFDPALCCASGVCGTDVDQALVSFATDAAWATGQGAHIQRFNLSQQPLEFAQNAIVKRFLERSGAEALPLVLVDGEVALAGRYPQRAELARWALLQVDAGPEASGCCGADASPMIGCCAPKTEASSGKCC</sequence>
<organism evidence="1 2">
    <name type="scientific">Ottowia oryzae</name>
    <dbReference type="NCBI Taxonomy" id="2109914"/>
    <lineage>
        <taxon>Bacteria</taxon>
        <taxon>Pseudomonadati</taxon>
        <taxon>Pseudomonadota</taxon>
        <taxon>Betaproteobacteria</taxon>
        <taxon>Burkholderiales</taxon>
        <taxon>Comamonadaceae</taxon>
        <taxon>Ottowia</taxon>
    </lineage>
</organism>
<protein>
    <submittedName>
        <fullName evidence="1">Arsenical resistance operon transcriptional repressor ArsD</fullName>
    </submittedName>
</protein>
<proteinExistence type="predicted"/>
<dbReference type="Gene3D" id="3.40.30.10">
    <property type="entry name" value="Glutaredoxin"/>
    <property type="match status" value="1"/>
</dbReference>
<dbReference type="Proteomes" id="UP000239709">
    <property type="component" value="Chromosome"/>
</dbReference>
<dbReference type="GO" id="GO:0045892">
    <property type="term" value="P:negative regulation of DNA-templated transcription"/>
    <property type="evidence" value="ECO:0007669"/>
    <property type="project" value="InterPro"/>
</dbReference>
<dbReference type="GO" id="GO:0046685">
    <property type="term" value="P:response to arsenic-containing substance"/>
    <property type="evidence" value="ECO:0007669"/>
    <property type="project" value="InterPro"/>
</dbReference>
<dbReference type="InterPro" id="IPR010712">
    <property type="entry name" value="Arsenical-R_ArsD"/>
</dbReference>
<name>A0A2S0MEI2_9BURK</name>